<evidence type="ECO:0000313" key="2">
    <source>
        <dbReference type="Proteomes" id="UP000067626"/>
    </source>
</evidence>
<sequence length="48" mass="5352">MGTAYVLHETKHEGRSSRTLALILPHEIFATRIPEARWEALPHDAAAS</sequence>
<dbReference type="STRING" id="52.CMC5_070720"/>
<dbReference type="AlphaFoldDB" id="A0A0K1EPV2"/>
<dbReference type="EMBL" id="CP012159">
    <property type="protein sequence ID" value="AKT42844.1"/>
    <property type="molecule type" value="Genomic_DNA"/>
</dbReference>
<dbReference type="KEGG" id="ccro:CMC5_070720"/>
<evidence type="ECO:0000313" key="1">
    <source>
        <dbReference type="EMBL" id="AKT42844.1"/>
    </source>
</evidence>
<keyword evidence="2" id="KW-1185">Reference proteome</keyword>
<proteinExistence type="predicted"/>
<organism evidence="1 2">
    <name type="scientific">Chondromyces crocatus</name>
    <dbReference type="NCBI Taxonomy" id="52"/>
    <lineage>
        <taxon>Bacteria</taxon>
        <taxon>Pseudomonadati</taxon>
        <taxon>Myxococcota</taxon>
        <taxon>Polyangia</taxon>
        <taxon>Polyangiales</taxon>
        <taxon>Polyangiaceae</taxon>
        <taxon>Chondromyces</taxon>
    </lineage>
</organism>
<dbReference type="Proteomes" id="UP000067626">
    <property type="component" value="Chromosome"/>
</dbReference>
<protein>
    <submittedName>
        <fullName evidence="1">Uncharacterized protein</fullName>
    </submittedName>
</protein>
<reference evidence="1 2" key="1">
    <citation type="submission" date="2015-07" db="EMBL/GenBank/DDBJ databases">
        <title>Genome analysis of myxobacterium Chondromyces crocatus Cm c5 reveals a high potential for natural compound synthesis and the genetic basis for the loss of fruiting body formation.</title>
        <authorList>
            <person name="Zaburannyi N."/>
            <person name="Bunk B."/>
            <person name="Maier J."/>
            <person name="Overmann J."/>
            <person name="Mueller R."/>
        </authorList>
    </citation>
    <scope>NUCLEOTIDE SEQUENCE [LARGE SCALE GENOMIC DNA]</scope>
    <source>
        <strain evidence="1 2">Cm c5</strain>
    </source>
</reference>
<accession>A0A0K1EPV2</accession>
<name>A0A0K1EPV2_CHOCO</name>
<gene>
    <name evidence="1" type="ORF">CMC5_070720</name>
</gene>